<evidence type="ECO:0000313" key="5">
    <source>
        <dbReference type="EMBL" id="KAG8447547.1"/>
    </source>
</evidence>
<dbReference type="PANTHER" id="PTHR45973:SF36">
    <property type="entry name" value="CENTRIOLIN"/>
    <property type="match status" value="1"/>
</dbReference>
<evidence type="ECO:0000256" key="3">
    <source>
        <dbReference type="SAM" id="Coils"/>
    </source>
</evidence>
<accession>A0A8T2JWA4</accession>
<feature type="coiled-coil region" evidence="3">
    <location>
        <begin position="1888"/>
        <end position="2098"/>
    </location>
</feature>
<dbReference type="InterPro" id="IPR001611">
    <property type="entry name" value="Leu-rich_rpt"/>
</dbReference>
<feature type="coiled-coil region" evidence="3">
    <location>
        <begin position="801"/>
        <end position="950"/>
    </location>
</feature>
<evidence type="ECO:0000313" key="6">
    <source>
        <dbReference type="Proteomes" id="UP000812440"/>
    </source>
</evidence>
<dbReference type="InterPro" id="IPR050576">
    <property type="entry name" value="Cilia_flagella_integrity"/>
</dbReference>
<feature type="compositionally biased region" description="Low complexity" evidence="4">
    <location>
        <begin position="10"/>
        <end position="22"/>
    </location>
</feature>
<reference evidence="5" key="1">
    <citation type="thesis" date="2020" institute="ProQuest LLC" country="789 East Eisenhower Parkway, Ann Arbor, MI, USA">
        <title>Comparative Genomics and Chromosome Evolution.</title>
        <authorList>
            <person name="Mudd A.B."/>
        </authorList>
    </citation>
    <scope>NUCLEOTIDE SEQUENCE</scope>
    <source>
        <strain evidence="5">Female2</strain>
        <tissue evidence="5">Blood</tissue>
    </source>
</reference>
<dbReference type="PANTHER" id="PTHR45973">
    <property type="entry name" value="PROTEIN PHOSPHATASE 1 REGULATORY SUBUNIT SDS22-RELATED"/>
    <property type="match status" value="1"/>
</dbReference>
<feature type="compositionally biased region" description="Low complexity" evidence="4">
    <location>
        <begin position="1116"/>
        <end position="1126"/>
    </location>
</feature>
<keyword evidence="2" id="KW-0677">Repeat</keyword>
<keyword evidence="6" id="KW-1185">Reference proteome</keyword>
<dbReference type="InterPro" id="IPR003591">
    <property type="entry name" value="Leu-rich_rpt_typical-subtyp"/>
</dbReference>
<name>A0A8T2JWA4_9PIPI</name>
<organism evidence="5 6">
    <name type="scientific">Hymenochirus boettgeri</name>
    <name type="common">Congo dwarf clawed frog</name>
    <dbReference type="NCBI Taxonomy" id="247094"/>
    <lineage>
        <taxon>Eukaryota</taxon>
        <taxon>Metazoa</taxon>
        <taxon>Chordata</taxon>
        <taxon>Craniata</taxon>
        <taxon>Vertebrata</taxon>
        <taxon>Euteleostomi</taxon>
        <taxon>Amphibia</taxon>
        <taxon>Batrachia</taxon>
        <taxon>Anura</taxon>
        <taxon>Pipoidea</taxon>
        <taxon>Pipidae</taxon>
        <taxon>Pipinae</taxon>
        <taxon>Hymenochirus</taxon>
    </lineage>
</organism>
<feature type="coiled-coil region" evidence="3">
    <location>
        <begin position="1302"/>
        <end position="1336"/>
    </location>
</feature>
<feature type="region of interest" description="Disordered" evidence="4">
    <location>
        <begin position="1"/>
        <end position="22"/>
    </location>
</feature>
<feature type="compositionally biased region" description="Basic residues" evidence="4">
    <location>
        <begin position="1144"/>
        <end position="1154"/>
    </location>
</feature>
<feature type="region of interest" description="Disordered" evidence="4">
    <location>
        <begin position="1116"/>
        <end position="1202"/>
    </location>
</feature>
<keyword evidence="3" id="KW-0175">Coiled coil</keyword>
<dbReference type="SMART" id="SM00365">
    <property type="entry name" value="LRR_SD22"/>
    <property type="match status" value="4"/>
</dbReference>
<feature type="compositionally biased region" description="Basic residues" evidence="4">
    <location>
        <begin position="519"/>
        <end position="528"/>
    </location>
</feature>
<proteinExistence type="predicted"/>
<feature type="coiled-coil region" evidence="3">
    <location>
        <begin position="1492"/>
        <end position="1540"/>
    </location>
</feature>
<evidence type="ECO:0000256" key="1">
    <source>
        <dbReference type="ARBA" id="ARBA00022614"/>
    </source>
</evidence>
<comment type="caution">
    <text evidence="5">The sequence shown here is derived from an EMBL/GenBank/DDBJ whole genome shotgun (WGS) entry which is preliminary data.</text>
</comment>
<dbReference type="InterPro" id="IPR032675">
    <property type="entry name" value="LRR_dom_sf"/>
</dbReference>
<protein>
    <recommendedName>
        <fullName evidence="7">Centriolin</fullName>
    </recommendedName>
</protein>
<dbReference type="Proteomes" id="UP000812440">
    <property type="component" value="Chromosome 8_10"/>
</dbReference>
<feature type="coiled-coil region" evidence="3">
    <location>
        <begin position="1415"/>
        <end position="1449"/>
    </location>
</feature>
<evidence type="ECO:0008006" key="7">
    <source>
        <dbReference type="Google" id="ProtNLM"/>
    </source>
</evidence>
<evidence type="ECO:0000256" key="4">
    <source>
        <dbReference type="SAM" id="MobiDB-lite"/>
    </source>
</evidence>
<feature type="region of interest" description="Disordered" evidence="4">
    <location>
        <begin position="511"/>
        <end position="532"/>
    </location>
</feature>
<dbReference type="EMBL" id="JAACNH010000003">
    <property type="protein sequence ID" value="KAG8447547.1"/>
    <property type="molecule type" value="Genomic_DNA"/>
</dbReference>
<evidence type="ECO:0000256" key="2">
    <source>
        <dbReference type="ARBA" id="ARBA00022737"/>
    </source>
</evidence>
<dbReference type="PROSITE" id="PS51450">
    <property type="entry name" value="LRR"/>
    <property type="match status" value="4"/>
</dbReference>
<feature type="coiled-coil region" evidence="3">
    <location>
        <begin position="1703"/>
        <end position="1859"/>
    </location>
</feature>
<dbReference type="SMART" id="SM00369">
    <property type="entry name" value="LRR_TYP"/>
    <property type="match status" value="3"/>
</dbReference>
<feature type="coiled-coil region" evidence="3">
    <location>
        <begin position="247"/>
        <end position="319"/>
    </location>
</feature>
<keyword evidence="1" id="KW-0433">Leucine-rich repeat</keyword>
<sequence length="2216" mass="256037">MKKSFILRRSPNMKSPSPSSKAKTLGSAIYQHLDVTEESDVADYELDKKKGEGNERGVRYITESLIHKLTKQDNLAYVHSLNLSLAKDGGKKFKFIENLEKCERLEVLSLSHNLIEKIEKLDKQMRLTELNLSHNKISKIENLEHLQNLNKLNLSGNEIEQIPGWIGKKLKSLSTLNLNENKISSLQDVIQLKSLNNLSSLLLADNPVAELPHYRLYTVFHLRSLDSLDGQPVTNQERQEAHDRFNLEELEKLERELGRKRKEIEELQSQKTKILAELENQDVMNRSLKQETQQQKRSYKELEREMDTKNEILKQKTLELTRACQKQYELEQELAFYKIDAKFEPMSYLEPENMEMEDAPGESPYIGKARYKSNMYAQESFIPDRAQQLQVENIEPDADDPIRNQQLRARIHTALDIELGDKEKNIQAVCTLLMSEKNYPTGSKRSYPLVATKISEAEKEKIRQQLSGKIELLNQLRQEALELEKQMEWQKREMDKKNQEIEELDKHLASLSPQDPRHSHLKAQKAGKKQQLDMMDRRYKQLEERLDDMLSRIAKETEEIKELEQQLTEGQIAANEALKRDLEGIISGLQEYLESVKDQAKQAQEECRELHAERGVLLQRLSELEVEKKQLEMVAMDAENMRKEITELERSLREQQELNETLQQTQGELSEYEAELESQLKARDAEAKQLKEELDRTNRLGHMENSALQAELEKDKQALENALAKAQVLEERDKENRNLLAQLKQLQGENNFLKEQLQDVQAQLDDAMDNLIHPEQVTARVSELKRKLQTGLGEIRCTGPTDALGQNLAELQMQIQELLSKSQEETRESQERQRRLQEEIAALREKAREAPSEYKRACNKAAEAKMQSEKRHHEAKIRQLENDMRQLIDKLKSMEEIQGLADQQLVEADEEREKLLNELLDVENQRKMDDAAAKKQLSALDKELRELKRAVAMSDKLATSELCNAKEQLQSLHGTVLKINQERTEEMKEAENVCSQAVQASRDIAKAEEEIDLLQNLLKTKERQLQEEMQNSDSGTALHVQQLDIDKMNQMMKKQRVEIGRLRHLLDHARSDNVGEMESLQDEIESLRHTLGFQNDYITSLTEPFRRKGYWYYVPSPSSTSGPDSLSTKDSGLGLHYPLTSSPARRKGSHSRRNKKEDCPRCSSGHWVFSPLRHGSNRGLTERDGGEGDGEESDTSISPQGHFIPPAGSVVYTVLPDGAPAPRGTVVYGPPPPSSGRSVAPGTVIYGPPPVGAHIVYGPPPSHFAIPIVPADVLHCNVPAHHNLEMELSHLEDIVHHLKSRSLKEKRTKEKLQDDLEGLERQKGILRKEMEDLRNSTQKQKRKDFLGGHIDNLITELELEKSLQLRGDIEDEIQCVEKTLLKRRAELREADLLLAEADAELCSTREKTTDFIEKYNHAKKHLSQTESDAEELERRAQETAKQMVKADQQLRILQASTRDLEQHRVEQENMLTEIKRIVSAKDEEFQSLGKKIEKMTDGLRNLEADIQVAESKESHHSQTLKEAENLLQEKVETLERINSQVLVQQKEMMELDRLLGQKKEELCLLQDHVEQKKVDLKEVLRDGELDVADRRHEIKEVKLLLEDLSIHKGELGAQVNEKKTQLVILKQQILQEEETLQKLTSQIHKQKSELKHVLEMVQLENNELQGLTLQHNQKINDLEETQASLLEGKLELEDLHRTSNRLHMDAERQKQLLEKNHREIELLMTQMNTLQENVTSLNHEKSLLEESSQDTGRKLTLAKKTLAATEESNRKATANLESLESQMKVLQKDINQHSKQKQSVIQELSTVQQELQERKEEFNLLNGEIRDTKEQLKIMEQDLRNITRQRDELLQEKSCLESGMEESLARHKLLQGNEQRKKQQLDHLQMAVEGKQGEMEKQEMLLKQILKEIEGQEAQLRESAANMKDQKQSLEWELTNKQNTLEMMNTKVNALEERAFKLQQEEKWSSALEETLCSTRHQLAEKEQALREKTSELAELQKEAEFYKADLSRARDQMASERKKDERRISLLKDAIKQQRVEFEQTIHEEKQEKSNLQKQLVSVEQVAFDTHERAKTLVRELKELQAEHSDLRKKLQTQEEVKEAMKVLKVQVKNEIESSLKDLRCAEEHSLLEDAEAALEENQSLQCQLESLKENFPFTANDASALPYKDTSGTDKVHVIDEHWLREMRREKLQQHEDRLKVTHHLHCLLFTPGLPGHM</sequence>
<feature type="coiled-coil region" evidence="3">
    <location>
        <begin position="1615"/>
        <end position="1656"/>
    </location>
</feature>
<feature type="coiled-coil region" evidence="3">
    <location>
        <begin position="990"/>
        <end position="1031"/>
    </location>
</feature>
<dbReference type="Pfam" id="PF14580">
    <property type="entry name" value="LRR_9"/>
    <property type="match status" value="1"/>
</dbReference>
<dbReference type="Gene3D" id="3.80.10.10">
    <property type="entry name" value="Ribonuclease Inhibitor"/>
    <property type="match status" value="2"/>
</dbReference>
<dbReference type="OrthoDB" id="433501at2759"/>
<gene>
    <name evidence="5" type="ORF">GDO86_014884</name>
</gene>
<dbReference type="SUPFAM" id="SSF52058">
    <property type="entry name" value="L domain-like"/>
    <property type="match status" value="1"/>
</dbReference>